<protein>
    <recommendedName>
        <fullName evidence="2">DUF6534 domain-containing protein</fullName>
    </recommendedName>
</protein>
<sequence length="458" mass="51221">MLWAPISPSAAHSLNNLSVLTIDRHLVLADFPISAVPFFNVDSFECYRCCSTRFSKPAPFFITRNAGLEAMSQIRRDTKYKKRLGTNRVTIYPFTLMASPDALPSFQPDLTIGPLEIGVLVATCLFGVTCTQTYMYFNSFRQDQWNMKLVVWIVWLLDLGHTVSVCHFIYTLTITDYGQGAASLVVPPVSIDIALLLSALIGPLEQAWFTRRLYTFSKNIYLTGICALLSLARLVGSIGLSVVALHQIKLIDYILHFGWLLTSIIAVIVANDFLLAVFLAYCLNNHKSRTYKEMSRVLDKLIIVVIETGAITSIGAIACLVFFLTMPFNTIWLAFFILLAKLYTNAFLASLNARKKFGKLFGQALPLRGIDRPSRSSHSAYRTSGSGSHWRSQRLFSISQIIMPSTVTSNPSRYTDFEMTSPLEATLKTSNHGPDQIAVTTQVEKFTEDEITRAARFV</sequence>
<evidence type="ECO:0000256" key="1">
    <source>
        <dbReference type="SAM" id="Phobius"/>
    </source>
</evidence>
<name>A0ABR1K1T0_9AGAR</name>
<feature type="transmembrane region" description="Helical" evidence="1">
    <location>
        <begin position="221"/>
        <end position="245"/>
    </location>
</feature>
<feature type="transmembrane region" description="Helical" evidence="1">
    <location>
        <begin position="257"/>
        <end position="281"/>
    </location>
</feature>
<feature type="domain" description="DUF6534" evidence="2">
    <location>
        <begin position="269"/>
        <end position="355"/>
    </location>
</feature>
<keyword evidence="4" id="KW-1185">Reference proteome</keyword>
<feature type="transmembrane region" description="Helical" evidence="1">
    <location>
        <begin position="182"/>
        <end position="201"/>
    </location>
</feature>
<evidence type="ECO:0000313" key="3">
    <source>
        <dbReference type="EMBL" id="KAK7468332.1"/>
    </source>
</evidence>
<dbReference type="Proteomes" id="UP001498398">
    <property type="component" value="Unassembled WGS sequence"/>
</dbReference>
<dbReference type="PANTHER" id="PTHR40465:SF1">
    <property type="entry name" value="DUF6534 DOMAIN-CONTAINING PROTEIN"/>
    <property type="match status" value="1"/>
</dbReference>
<accession>A0ABR1K1T0</accession>
<dbReference type="InterPro" id="IPR045339">
    <property type="entry name" value="DUF6534"/>
</dbReference>
<feature type="transmembrane region" description="Helical" evidence="1">
    <location>
        <begin position="301"/>
        <end position="324"/>
    </location>
</feature>
<evidence type="ECO:0000259" key="2">
    <source>
        <dbReference type="Pfam" id="PF20152"/>
    </source>
</evidence>
<dbReference type="Pfam" id="PF20152">
    <property type="entry name" value="DUF6534"/>
    <property type="match status" value="1"/>
</dbReference>
<feature type="transmembrane region" description="Helical" evidence="1">
    <location>
        <begin position="149"/>
        <end position="170"/>
    </location>
</feature>
<gene>
    <name evidence="3" type="ORF">VKT23_002847</name>
</gene>
<organism evidence="3 4">
    <name type="scientific">Marasmiellus scandens</name>
    <dbReference type="NCBI Taxonomy" id="2682957"/>
    <lineage>
        <taxon>Eukaryota</taxon>
        <taxon>Fungi</taxon>
        <taxon>Dikarya</taxon>
        <taxon>Basidiomycota</taxon>
        <taxon>Agaricomycotina</taxon>
        <taxon>Agaricomycetes</taxon>
        <taxon>Agaricomycetidae</taxon>
        <taxon>Agaricales</taxon>
        <taxon>Marasmiineae</taxon>
        <taxon>Omphalotaceae</taxon>
        <taxon>Marasmiellus</taxon>
    </lineage>
</organism>
<reference evidence="3 4" key="1">
    <citation type="submission" date="2024-01" db="EMBL/GenBank/DDBJ databases">
        <title>A draft genome for the cacao thread blight pathogen Marasmiellus scandens.</title>
        <authorList>
            <person name="Baruah I.K."/>
            <person name="Leung J."/>
            <person name="Bukari Y."/>
            <person name="Amoako-Attah I."/>
            <person name="Meinhardt L.W."/>
            <person name="Bailey B.A."/>
            <person name="Cohen S.P."/>
        </authorList>
    </citation>
    <scope>NUCLEOTIDE SEQUENCE [LARGE SCALE GENOMIC DNA]</scope>
    <source>
        <strain evidence="3 4">GH-19</strain>
    </source>
</reference>
<dbReference type="PANTHER" id="PTHR40465">
    <property type="entry name" value="CHROMOSOME 1, WHOLE GENOME SHOTGUN SEQUENCE"/>
    <property type="match status" value="1"/>
</dbReference>
<evidence type="ECO:0000313" key="4">
    <source>
        <dbReference type="Proteomes" id="UP001498398"/>
    </source>
</evidence>
<keyword evidence="1" id="KW-0812">Transmembrane</keyword>
<keyword evidence="1" id="KW-1133">Transmembrane helix</keyword>
<keyword evidence="1" id="KW-0472">Membrane</keyword>
<proteinExistence type="predicted"/>
<comment type="caution">
    <text evidence="3">The sequence shown here is derived from an EMBL/GenBank/DDBJ whole genome shotgun (WGS) entry which is preliminary data.</text>
</comment>
<dbReference type="EMBL" id="JBANRG010000003">
    <property type="protein sequence ID" value="KAK7468332.1"/>
    <property type="molecule type" value="Genomic_DNA"/>
</dbReference>
<feature type="transmembrane region" description="Helical" evidence="1">
    <location>
        <begin position="330"/>
        <end position="351"/>
    </location>
</feature>
<feature type="transmembrane region" description="Helical" evidence="1">
    <location>
        <begin position="117"/>
        <end position="137"/>
    </location>
</feature>